<reference evidence="4 5" key="1">
    <citation type="journal article" date="2018" name="Cell">
        <title>The Chara Genome: Secondary Complexity and Implications for Plant Terrestrialization.</title>
        <authorList>
            <person name="Nishiyama T."/>
            <person name="Sakayama H."/>
            <person name="Vries J.D."/>
            <person name="Buschmann H."/>
            <person name="Saint-Marcoux D."/>
            <person name="Ullrich K.K."/>
            <person name="Haas F.B."/>
            <person name="Vanderstraeten L."/>
            <person name="Becker D."/>
            <person name="Lang D."/>
            <person name="Vosolsobe S."/>
            <person name="Rombauts S."/>
            <person name="Wilhelmsson P.K.I."/>
            <person name="Janitza P."/>
            <person name="Kern R."/>
            <person name="Heyl A."/>
            <person name="Rumpler F."/>
            <person name="Villalobos L.I.A.C."/>
            <person name="Clay J.M."/>
            <person name="Skokan R."/>
            <person name="Toyoda A."/>
            <person name="Suzuki Y."/>
            <person name="Kagoshima H."/>
            <person name="Schijlen E."/>
            <person name="Tajeshwar N."/>
            <person name="Catarino B."/>
            <person name="Hetherington A.J."/>
            <person name="Saltykova A."/>
            <person name="Bonnot C."/>
            <person name="Breuninger H."/>
            <person name="Symeonidi A."/>
            <person name="Radhakrishnan G.V."/>
            <person name="Van Nieuwerburgh F."/>
            <person name="Deforce D."/>
            <person name="Chang C."/>
            <person name="Karol K.G."/>
            <person name="Hedrich R."/>
            <person name="Ulvskov P."/>
            <person name="Glockner G."/>
            <person name="Delwiche C.F."/>
            <person name="Petrasek J."/>
            <person name="Van de Peer Y."/>
            <person name="Friml J."/>
            <person name="Beilby M."/>
            <person name="Dolan L."/>
            <person name="Kohara Y."/>
            <person name="Sugano S."/>
            <person name="Fujiyama A."/>
            <person name="Delaux P.-M."/>
            <person name="Quint M."/>
            <person name="TheiBen G."/>
            <person name="Hagemann M."/>
            <person name="Harholt J."/>
            <person name="Dunand C."/>
            <person name="Zachgo S."/>
            <person name="Langdale J."/>
            <person name="Maumus F."/>
            <person name="Straeten D.V.D."/>
            <person name="Gould S.B."/>
            <person name="Rensing S.A."/>
        </authorList>
    </citation>
    <scope>NUCLEOTIDE SEQUENCE [LARGE SCALE GENOMIC DNA]</scope>
    <source>
        <strain evidence="4 5">S276</strain>
    </source>
</reference>
<feature type="coiled-coil region" evidence="1">
    <location>
        <begin position="307"/>
        <end position="363"/>
    </location>
</feature>
<evidence type="ECO:0000259" key="3">
    <source>
        <dbReference type="Pfam" id="PF17921"/>
    </source>
</evidence>
<evidence type="ECO:0000313" key="5">
    <source>
        <dbReference type="Proteomes" id="UP000265515"/>
    </source>
</evidence>
<dbReference type="AlphaFoldDB" id="A0A388M8Q8"/>
<dbReference type="InterPro" id="IPR041588">
    <property type="entry name" value="Integrase_H2C2"/>
</dbReference>
<feature type="compositionally biased region" description="Basic and acidic residues" evidence="2">
    <location>
        <begin position="472"/>
        <end position="482"/>
    </location>
</feature>
<feature type="compositionally biased region" description="Low complexity" evidence="2">
    <location>
        <begin position="125"/>
        <end position="156"/>
    </location>
</feature>
<evidence type="ECO:0000313" key="4">
    <source>
        <dbReference type="EMBL" id="GBG90941.1"/>
    </source>
</evidence>
<dbReference type="Gramene" id="GBG90941">
    <property type="protein sequence ID" value="GBG90941"/>
    <property type="gene ID" value="CBR_g51545"/>
</dbReference>
<dbReference type="FunFam" id="1.10.340.70:FF:000001">
    <property type="entry name" value="Retrovirus-related Pol polyprotein from transposon gypsy-like Protein"/>
    <property type="match status" value="1"/>
</dbReference>
<feature type="compositionally biased region" description="Basic and acidic residues" evidence="2">
    <location>
        <begin position="429"/>
        <end position="456"/>
    </location>
</feature>
<accession>A0A388M8Q8</accession>
<keyword evidence="5" id="KW-1185">Reference proteome</keyword>
<gene>
    <name evidence="4" type="ORF">CBR_g51545</name>
</gene>
<feature type="region of interest" description="Disordered" evidence="2">
    <location>
        <begin position="1"/>
        <end position="83"/>
    </location>
</feature>
<protein>
    <recommendedName>
        <fullName evidence="3">Integrase zinc-binding domain-containing protein</fullName>
    </recommendedName>
</protein>
<comment type="caution">
    <text evidence="4">The sequence shown here is derived from an EMBL/GenBank/DDBJ whole genome shotgun (WGS) entry which is preliminary data.</text>
</comment>
<keyword evidence="1" id="KW-0175">Coiled coil</keyword>
<feature type="domain" description="Integrase zinc-binding" evidence="3">
    <location>
        <begin position="647"/>
        <end position="698"/>
    </location>
</feature>
<feature type="compositionally biased region" description="Gly residues" evidence="2">
    <location>
        <begin position="160"/>
        <end position="208"/>
    </location>
</feature>
<feature type="region of interest" description="Disordered" evidence="2">
    <location>
        <begin position="370"/>
        <end position="483"/>
    </location>
</feature>
<feature type="compositionally biased region" description="Low complexity" evidence="2">
    <location>
        <begin position="58"/>
        <end position="74"/>
    </location>
</feature>
<dbReference type="EMBL" id="BFEA01000855">
    <property type="protein sequence ID" value="GBG90941.1"/>
    <property type="molecule type" value="Genomic_DNA"/>
</dbReference>
<dbReference type="Proteomes" id="UP000265515">
    <property type="component" value="Unassembled WGS sequence"/>
</dbReference>
<proteinExistence type="predicted"/>
<name>A0A388M8Q8_CHABU</name>
<sequence>MVTTPTGGVTQPQAKAAKNVVEQVEDDDDDKEEKPVRLTKSQRKARNQAAGGQGSGKNAGVQAAAPAQVNANQASTSGAPPQGLAQLGPWPGVISSVWPGYTPYGPWPFYNQVGPAVGGSTANAAGGYPNAPAQGVNWQGEGQQQQQAPPRQVNQPSQAGGQGQGQNQGGNGQSSQGRGNGGRGRGNGNGGQGGQGGGRGGNWNGQGGNDRPRFDWRNVICHHCALKGHTFRFCQIRKVDEENGLISTNMDGDVYDMYGKYIDPKIAGGMRKEAQRRVELGPPPSAMFRLWQEEDVRSTIKVEELANSKSEEDIRREESVVIEEEEEEESHCQGRVIDTMERMEDLVEKMQRLNLKMRSICDEVTKSMVLGSETGPSSVKPARQTLGSTPRSGITFRPPRGQSTFPQGVCTRSKKGDPSSSQEPPSESQPREKESVTDVGHEGKEDEEDERLRREEEEQAAQRANKGSWKIGQKERQKEKARGSKRYVKRADIVLKDFVKENPWGGKGVEWMAKLALTETFQLGEDPLAIESGAYSLDTHAKYVADVSFLVNSIVQVYEDGEGSRDPVRDMEEDEFEEGEITEVFCADEYEGVYHELGLLLSCEMRERKATKKVLKMRPRFLVRDGHLFIKNEVGNLRRLICGRNRQIDVIAALHDGSAGGHRAFALTYAKARELYYWEGMSEMIRKYCESCVPCQIRALSSVTALA</sequence>
<evidence type="ECO:0000256" key="2">
    <source>
        <dbReference type="SAM" id="MobiDB-lite"/>
    </source>
</evidence>
<dbReference type="Gene3D" id="1.10.340.70">
    <property type="match status" value="1"/>
</dbReference>
<organism evidence="4 5">
    <name type="scientific">Chara braunii</name>
    <name type="common">Braun's stonewort</name>
    <dbReference type="NCBI Taxonomy" id="69332"/>
    <lineage>
        <taxon>Eukaryota</taxon>
        <taxon>Viridiplantae</taxon>
        <taxon>Streptophyta</taxon>
        <taxon>Charophyceae</taxon>
        <taxon>Charales</taxon>
        <taxon>Characeae</taxon>
        <taxon>Chara</taxon>
    </lineage>
</organism>
<evidence type="ECO:0000256" key="1">
    <source>
        <dbReference type="SAM" id="Coils"/>
    </source>
</evidence>
<dbReference type="Pfam" id="PF17921">
    <property type="entry name" value="Integrase_H2C2"/>
    <property type="match status" value="1"/>
</dbReference>
<feature type="compositionally biased region" description="Low complexity" evidence="2">
    <location>
        <begin position="418"/>
        <end position="428"/>
    </location>
</feature>
<feature type="compositionally biased region" description="Polar residues" evidence="2">
    <location>
        <begin position="1"/>
        <end position="13"/>
    </location>
</feature>
<dbReference type="STRING" id="69332.A0A388M8Q8"/>
<feature type="region of interest" description="Disordered" evidence="2">
    <location>
        <begin position="125"/>
        <end position="210"/>
    </location>
</feature>